<protein>
    <recommendedName>
        <fullName evidence="11">DNA2/NAM7 helicase-like C-terminal domain-containing protein</fullName>
    </recommendedName>
</protein>
<dbReference type="Pfam" id="PF13086">
    <property type="entry name" value="AAA_11"/>
    <property type="match status" value="1"/>
</dbReference>
<name>A0A2T2WXG0_9FIRM</name>
<evidence type="ECO:0000259" key="8">
    <source>
        <dbReference type="Pfam" id="PF18741"/>
    </source>
</evidence>
<sequence length="1535" mass="176037">MEVVSGLGSGEARRKMKQVYEYLQELYRLKNPIKTRLDQQLWSLNLGTLPQTPWIALATRENEPDDTNVGLEDITQEPEDLPPLLRVSRPQLIAAPEPPAILTDWLHEGWHLPDWTPGYFEERQVPDSTNEDDIQTVRFEHDFRRPQAFQEWLEEWSAWAELEKPLQAALVIYEKLYNLYNQIEREAEQVELVLGSGMLTWTLSSSGLSRSIHHPVLLQRVQLRFNPAVPEFTVVETDRGPELYSSLLRILPEIRATAISELLSDLDEHGYHPLGTSETDTFLTQIVTQISPHGQFYRDTPSLGDKTVPIITRQPVLFLRQRNMGFALALERILVDLDHANILPTAVLNLMGVESNNILRPSPNKPEILDVNGDDDRVLFSKESNAEQLQIALRLDEYGAVLVQGPPGTGKTHTIANLLGHLLAQGKSVLVTSHTAKALRVLRDKVAPSLQPLCVSVLENDQESRKQMESSVDAIAERLSTLHDAELAHEASLLSRQRSLLLHEIRDLRKNLRQARQEEYAPIIVAGESFDPAQAARLVRAKEEYDSWIPGPVDLAQPLPLSIGELAELYASNIEIDPLFEQEWHRTLPDPKQIPSVRHFQELIDRLNELQGTDIAYRQNMWKNPKASAMSDQDQEIVNLRAQLSSVGELLAEKDPWQNAVMEAGLEGWGLRTTWENFLHEIDAVHHQFVDAQPLLMQYDVHIDNDILLDQSSRVATELLKYAQRGAKLTFFNRLLKPEWRRFQEKVTVNNHPPSEPEHFEAIQLTIELQHSRLRLKERWHRHITLAGGPPADALGDRPEEAAFQFTYRITRYLNWFRDEWTPLQRKLEQHGLNVEALWHDTPEVLGNHAQLQRLSVLIREILPPVVDAHINRILSHKVFDEFEVIHSQLRKALDAAPGSLILKNLYDAATARNLEEYRLAVNELVKFHRTAHLLERRQELLSKLEAVAPKWAANIRTRSEKHALGVIPGDPQAAWTWRQLHDELEKRGQTSMDELQRQIAERTEHLREITGQLIEKKAWREQVQRTTLPQRQALQGWKQLMRKIGKGTGIRAPRLRAEARKLMPVCQSAVPVWIMPMSRVVENFVPGQNQFDVVVIDEASQADVMALTALYFGQQVLVVGDDEQVSPDAVGQRLDETQRLIDTYLVDVPNASLYDGKSSIYDLAKTSFPEVRLREHFRCVSPIIQFSNHLSYNGEIRPLRDASQVMRKPATVAYRVEGTSAIFNGTVNREEAFALVSLLVAATEHPAYEEATFGVISLLGDDQALLIDDLIRRHLSATTYQKHLIRCGNSAHFQGDERDVMFLSMVYSPGENGPLRRLSDPDNRTRKRYNVAASRARDQMLVIHSVDPLNDLKEDDLRRKLILHAQNPHQFDRNLDSLAQRTESEFERQVLQRLVESGYRVTPQWKVGAYRIDMVVEGSGRRLAIECDGDRWHPWDKWDDDMARQAILERLGWRFVRIRGTQFFRNPDATMRLVFERLESEHIAPEANNRISDTQAHQVAEVKGQLEQENEIRDWIIQRSAELRRKWLAEESPG</sequence>
<dbReference type="InterPro" id="IPR047187">
    <property type="entry name" value="SF1_C_Upf1"/>
</dbReference>
<dbReference type="GO" id="GO:0043139">
    <property type="term" value="F:5'-3' DNA helicase activity"/>
    <property type="evidence" value="ECO:0007669"/>
    <property type="project" value="TreeGrafter"/>
</dbReference>
<dbReference type="InterPro" id="IPR041677">
    <property type="entry name" value="DNA2/NAM7_AAA_11"/>
</dbReference>
<feature type="domain" description="DNA2/NAM7 helicase helicase" evidence="6">
    <location>
        <begin position="385"/>
        <end position="516"/>
    </location>
</feature>
<keyword evidence="3" id="KW-0378">Hydrolase</keyword>
<organism evidence="9 10">
    <name type="scientific">Sulfobacillus benefaciens</name>
    <dbReference type="NCBI Taxonomy" id="453960"/>
    <lineage>
        <taxon>Bacteria</taxon>
        <taxon>Bacillati</taxon>
        <taxon>Bacillota</taxon>
        <taxon>Clostridia</taxon>
        <taxon>Eubacteriales</taxon>
        <taxon>Clostridiales Family XVII. Incertae Sedis</taxon>
        <taxon>Sulfobacillus</taxon>
    </lineage>
</organism>
<gene>
    <name evidence="9" type="ORF">C7B43_12855</name>
</gene>
<feature type="domain" description="DNA2/NAM7 helicase-like C-terminal" evidence="7">
    <location>
        <begin position="1169"/>
        <end position="1344"/>
    </location>
</feature>
<dbReference type="InterPro" id="IPR049468">
    <property type="entry name" value="Restrct_endonuc-II-like_dom"/>
</dbReference>
<keyword evidence="5" id="KW-0067">ATP-binding</keyword>
<dbReference type="PANTHER" id="PTHR43788:SF8">
    <property type="entry name" value="DNA-BINDING PROTEIN SMUBP-2"/>
    <property type="match status" value="1"/>
</dbReference>
<dbReference type="Gene3D" id="3.40.50.300">
    <property type="entry name" value="P-loop containing nucleotide triphosphate hydrolases"/>
    <property type="match status" value="3"/>
</dbReference>
<dbReference type="Pfam" id="PF18741">
    <property type="entry name" value="MTES_1575"/>
    <property type="match status" value="1"/>
</dbReference>
<dbReference type="SUPFAM" id="SSF52540">
    <property type="entry name" value="P-loop containing nucleoside triphosphate hydrolases"/>
    <property type="match status" value="1"/>
</dbReference>
<dbReference type="GO" id="GO:0005524">
    <property type="term" value="F:ATP binding"/>
    <property type="evidence" value="ECO:0007669"/>
    <property type="project" value="UniProtKB-KW"/>
</dbReference>
<dbReference type="EMBL" id="PXYT01000031">
    <property type="protein sequence ID" value="PSR26918.1"/>
    <property type="molecule type" value="Genomic_DNA"/>
</dbReference>
<proteinExistence type="inferred from homology"/>
<keyword evidence="2" id="KW-0547">Nucleotide-binding</keyword>
<dbReference type="GO" id="GO:0016787">
    <property type="term" value="F:hydrolase activity"/>
    <property type="evidence" value="ECO:0007669"/>
    <property type="project" value="UniProtKB-KW"/>
</dbReference>
<dbReference type="SUPFAM" id="SSF52980">
    <property type="entry name" value="Restriction endonuclease-like"/>
    <property type="match status" value="1"/>
</dbReference>
<dbReference type="Gene3D" id="3.40.960.10">
    <property type="entry name" value="VSR Endonuclease"/>
    <property type="match status" value="1"/>
</dbReference>
<evidence type="ECO:0000313" key="9">
    <source>
        <dbReference type="EMBL" id="PSR26918.1"/>
    </source>
</evidence>
<dbReference type="PANTHER" id="PTHR43788">
    <property type="entry name" value="DNA2/NAM7 HELICASE FAMILY MEMBER"/>
    <property type="match status" value="1"/>
</dbReference>
<dbReference type="Proteomes" id="UP000242699">
    <property type="component" value="Unassembled WGS sequence"/>
</dbReference>
<evidence type="ECO:0008006" key="11">
    <source>
        <dbReference type="Google" id="ProtNLM"/>
    </source>
</evidence>
<comment type="caution">
    <text evidence="9">The sequence shown here is derived from an EMBL/GenBank/DDBJ whole genome shotgun (WGS) entry which is preliminary data.</text>
</comment>
<dbReference type="InterPro" id="IPR050534">
    <property type="entry name" value="Coronavir_polyprotein_1ab"/>
</dbReference>
<comment type="similarity">
    <text evidence="1">Belongs to the DNA2/NAM7 helicase family.</text>
</comment>
<accession>A0A2T2WXG0</accession>
<evidence type="ECO:0000256" key="2">
    <source>
        <dbReference type="ARBA" id="ARBA00022741"/>
    </source>
</evidence>
<dbReference type="InterPro" id="IPR041679">
    <property type="entry name" value="DNA2/NAM7-like_C"/>
</dbReference>
<feature type="domain" description="Restriction endonuclease type II-like" evidence="8">
    <location>
        <begin position="1387"/>
        <end position="1479"/>
    </location>
</feature>
<evidence type="ECO:0000256" key="3">
    <source>
        <dbReference type="ARBA" id="ARBA00022801"/>
    </source>
</evidence>
<evidence type="ECO:0000256" key="4">
    <source>
        <dbReference type="ARBA" id="ARBA00022806"/>
    </source>
</evidence>
<dbReference type="Pfam" id="PF13087">
    <property type="entry name" value="AAA_12"/>
    <property type="match status" value="1"/>
</dbReference>
<evidence type="ECO:0000256" key="5">
    <source>
        <dbReference type="ARBA" id="ARBA00022840"/>
    </source>
</evidence>
<evidence type="ECO:0000313" key="10">
    <source>
        <dbReference type="Proteomes" id="UP000242699"/>
    </source>
</evidence>
<evidence type="ECO:0000256" key="1">
    <source>
        <dbReference type="ARBA" id="ARBA00007913"/>
    </source>
</evidence>
<dbReference type="InterPro" id="IPR027417">
    <property type="entry name" value="P-loop_NTPase"/>
</dbReference>
<dbReference type="CDD" id="cd18808">
    <property type="entry name" value="SF1_C_Upf1"/>
    <property type="match status" value="1"/>
</dbReference>
<keyword evidence="4" id="KW-0347">Helicase</keyword>
<reference evidence="9 10" key="1">
    <citation type="journal article" date="2014" name="BMC Genomics">
        <title>Comparison of environmental and isolate Sulfobacillus genomes reveals diverse carbon, sulfur, nitrogen, and hydrogen metabolisms.</title>
        <authorList>
            <person name="Justice N.B."/>
            <person name="Norman A."/>
            <person name="Brown C.T."/>
            <person name="Singh A."/>
            <person name="Thomas B.C."/>
            <person name="Banfield J.F."/>
        </authorList>
    </citation>
    <scope>NUCLEOTIDE SEQUENCE [LARGE SCALE GENOMIC DNA]</scope>
    <source>
        <strain evidence="9">AMDSBA1</strain>
    </source>
</reference>
<evidence type="ECO:0000259" key="6">
    <source>
        <dbReference type="Pfam" id="PF13086"/>
    </source>
</evidence>
<dbReference type="InterPro" id="IPR011335">
    <property type="entry name" value="Restrct_endonuc-II-like"/>
</dbReference>
<evidence type="ECO:0000259" key="7">
    <source>
        <dbReference type="Pfam" id="PF13087"/>
    </source>
</evidence>